<dbReference type="InterPro" id="IPR006576">
    <property type="entry name" value="BRK_domain"/>
</dbReference>
<dbReference type="AlphaFoldDB" id="A0A7J7IDF5"/>
<accession>A0A7J7IDF5</accession>
<keyword evidence="8" id="KW-1185">Reference proteome</keyword>
<dbReference type="InterPro" id="IPR037259">
    <property type="entry name" value="BRK_sf"/>
</dbReference>
<organism evidence="7 8">
    <name type="scientific">Cyanidiococcus yangmingshanensis</name>
    <dbReference type="NCBI Taxonomy" id="2690220"/>
    <lineage>
        <taxon>Eukaryota</taxon>
        <taxon>Rhodophyta</taxon>
        <taxon>Bangiophyceae</taxon>
        <taxon>Cyanidiales</taxon>
        <taxon>Cyanidiaceae</taxon>
        <taxon>Cyanidiococcus</taxon>
    </lineage>
</organism>
<dbReference type="SUPFAM" id="SSF160481">
    <property type="entry name" value="BRK domain-like"/>
    <property type="match status" value="2"/>
</dbReference>
<name>A0A7J7IDF5_9RHOD</name>
<evidence type="ECO:0000256" key="5">
    <source>
        <dbReference type="SAM" id="MobiDB-lite"/>
    </source>
</evidence>
<evidence type="ECO:0000256" key="4">
    <source>
        <dbReference type="ARBA" id="ARBA00023242"/>
    </source>
</evidence>
<comment type="subcellular location">
    <subcellularLocation>
        <location evidence="1">Nucleus</location>
    </subcellularLocation>
</comment>
<reference evidence="7 8" key="1">
    <citation type="journal article" date="2020" name="J. Phycol.">
        <title>Comparative genome analysis reveals Cyanidiococcus gen. nov., a new extremophilic red algal genus sister to Cyanidioschyzon (Cyanidioschyzonaceae, Rhodophyta).</title>
        <authorList>
            <person name="Liu S.-L."/>
            <person name="Chiang Y.-R."/>
            <person name="Yoon H.S."/>
            <person name="Fu H.-Y."/>
        </authorList>
    </citation>
    <scope>NUCLEOTIDE SEQUENCE [LARGE SCALE GENOMIC DNA]</scope>
    <source>
        <strain evidence="7 8">THAL066</strain>
    </source>
</reference>
<evidence type="ECO:0000256" key="2">
    <source>
        <dbReference type="ARBA" id="ARBA00023015"/>
    </source>
</evidence>
<gene>
    <name evidence="7" type="ORF">F1559_003433</name>
</gene>
<evidence type="ECO:0000256" key="1">
    <source>
        <dbReference type="ARBA" id="ARBA00004123"/>
    </source>
</evidence>
<feature type="region of interest" description="Disordered" evidence="5">
    <location>
        <begin position="581"/>
        <end position="603"/>
    </location>
</feature>
<feature type="region of interest" description="Disordered" evidence="5">
    <location>
        <begin position="223"/>
        <end position="248"/>
    </location>
</feature>
<dbReference type="Pfam" id="PF07533">
    <property type="entry name" value="BRK"/>
    <property type="match status" value="1"/>
</dbReference>
<evidence type="ECO:0000259" key="6">
    <source>
        <dbReference type="Pfam" id="PF07533"/>
    </source>
</evidence>
<keyword evidence="4" id="KW-0539">Nucleus</keyword>
<dbReference type="Proteomes" id="UP000530660">
    <property type="component" value="Unassembled WGS sequence"/>
</dbReference>
<keyword evidence="2" id="KW-0805">Transcription regulation</keyword>
<dbReference type="OrthoDB" id="5857104at2759"/>
<dbReference type="EMBL" id="VWRR01000016">
    <property type="protein sequence ID" value="KAF6001136.1"/>
    <property type="molecule type" value="Genomic_DNA"/>
</dbReference>
<sequence length="603" mass="63097">MEQLPGVVGGLAPGALHAAGEGARAPPAVPPAGSGVAPAAVMSADSLTGSLNVTESGTEAEGCAAEGALDGSCSPSLSQADSESACASAEPAAMFRNMPVNQLTQQMLQEDVSQLSGEEANTHVTIWNRAELRKIAGNAAPLRRNLRKYLTRHPECEVFDGQDERLDPEVRASMVDNEHVPIWHRIERRKVTGNAAPLRKNLAKYLTKHPECEVYNGQDRVLTGIPMDSETGRTGRTTGGAGATHSLGMSRTALGPGAGDSSQDIEARAHIGPGYAGSNARQYAANTAMGNARAVRSSQPMPVNASGMHSGTGGRHVLVANPMRGDVRGPSGLGAVFEGGTDHVSVHFSYLHRDASPLDTAEMPFSQGLPQSLVQMAGGSSPMYFNPYGSPAAEGNHAGSIGHYHNTMAMVAAANGQTPAQIQGVMAMHPTGASSPPSGMSYEQAMPWANDSMHSFNANTGWLGAHPSGFSGGTSSLLGSSPRDYLYTGRTPDYWKSISTSANAAAAYFVMPPQLDSEPLMIEDERKEMRTQSSRLSDGSASATLPADAMEQHATEMSIVSAMSGVPQGASAREIPACCFPERSSSTNDNSAASGIRYRPWSH</sequence>
<keyword evidence="3" id="KW-0804">Transcription</keyword>
<comment type="caution">
    <text evidence="7">The sequence shown here is derived from an EMBL/GenBank/DDBJ whole genome shotgun (WGS) entry which is preliminary data.</text>
</comment>
<evidence type="ECO:0000313" key="8">
    <source>
        <dbReference type="Proteomes" id="UP000530660"/>
    </source>
</evidence>
<evidence type="ECO:0000313" key="7">
    <source>
        <dbReference type="EMBL" id="KAF6001136.1"/>
    </source>
</evidence>
<protein>
    <recommendedName>
        <fullName evidence="6">BRK domain-containing protein</fullName>
    </recommendedName>
</protein>
<dbReference type="GO" id="GO:0005634">
    <property type="term" value="C:nucleus"/>
    <property type="evidence" value="ECO:0007669"/>
    <property type="project" value="UniProtKB-SubCell"/>
</dbReference>
<evidence type="ECO:0000256" key="3">
    <source>
        <dbReference type="ARBA" id="ARBA00023163"/>
    </source>
</evidence>
<feature type="compositionally biased region" description="Polar residues" evidence="5">
    <location>
        <begin position="583"/>
        <end position="593"/>
    </location>
</feature>
<feature type="domain" description="BRK" evidence="6">
    <location>
        <begin position="177"/>
        <end position="214"/>
    </location>
</feature>
<proteinExistence type="predicted"/>
<dbReference type="Gene3D" id="3.40.5.120">
    <property type="match status" value="2"/>
</dbReference>